<dbReference type="OMA" id="FNAAQRC"/>
<dbReference type="OrthoDB" id="3565018at2759"/>
<accession>U1GRQ6</accession>
<reference evidence="3" key="1">
    <citation type="journal article" date="2014" name="BMC Genomics">
        <title>Genome characteristics reveal the impact of lichenization on lichen-forming fungus Endocarpon pusillum Hedwig (Verrucariales, Ascomycota).</title>
        <authorList>
            <person name="Wang Y.-Y."/>
            <person name="Liu B."/>
            <person name="Zhang X.-Y."/>
            <person name="Zhou Q.-M."/>
            <person name="Zhang T."/>
            <person name="Li H."/>
            <person name="Yu Y.-F."/>
            <person name="Zhang X.-L."/>
            <person name="Hao X.-Y."/>
            <person name="Wang M."/>
            <person name="Wang L."/>
            <person name="Wei J.-C."/>
        </authorList>
    </citation>
    <scope>NUCLEOTIDE SEQUENCE [LARGE SCALE GENOMIC DNA]</scope>
    <source>
        <strain evidence="3">Z07020 / HMAS-L-300199</strain>
    </source>
</reference>
<dbReference type="GeneID" id="19235842"/>
<dbReference type="EMBL" id="KE720872">
    <property type="protein sequence ID" value="ERF74651.1"/>
    <property type="molecule type" value="Genomic_DNA"/>
</dbReference>
<evidence type="ECO:0000259" key="1">
    <source>
        <dbReference type="Pfam" id="PF24476"/>
    </source>
</evidence>
<dbReference type="RefSeq" id="XP_007799752.1">
    <property type="nucleotide sequence ID" value="XM_007801561.1"/>
</dbReference>
<feature type="domain" description="DUF7580" evidence="1">
    <location>
        <begin position="156"/>
        <end position="549"/>
    </location>
</feature>
<dbReference type="Proteomes" id="UP000019373">
    <property type="component" value="Unassembled WGS sequence"/>
</dbReference>
<proteinExistence type="predicted"/>
<sequence length="561" mass="63294">MAEVAGVVLGGIPIALLALEKYHGPVKTYWNLIGLEQASIDEVRERLEEKYPHQQEEFLSIIGAMDKITSSLLHKLEVDINGKPLWTDEAPGRVQWEWRRIKRSFNVKERKALIDELQYWNTALKNCFEKPEVPAQDEDTKVQELQASFNPKYCHSIRVNVQAIHGALKESWNCPCQCSHHATIGLDWQSVEPNLNSVFDIALSFRDSPIQEASAEHSWRKFQVKIASTDSRNIVPVTLPVPSQQSPEATPRTPSPISRMSKAWHSLWQQQNEPNSIKIPVASCVDTAESGILYQHSTNDKISCLCAEVRKPSKSSAALGVLPDPDQQEERKFCLSHASDTKPHILRPMPLKSLLPEQQSNPEYQLPPHLALSAKQRYGFAAAVAWAVLHLSCTPWLCDTWDREQIKVFLESTAASPVTVSRTPCISYLFETPVTASHLDTAGRFNSHHIRNKTLFSLGILLIELCLNKSFEEFRPPNPAGSTTTSIPDDFRIAESKIDEVYNQAGDSYGYAVQRCLRCEFPGRDVTKSLDFSTFRRHFYNNFVAPLQATYLRYPASCAVV</sequence>
<evidence type="ECO:0000313" key="2">
    <source>
        <dbReference type="EMBL" id="ERF74651.1"/>
    </source>
</evidence>
<protein>
    <recommendedName>
        <fullName evidence="1">DUF7580 domain-containing protein</fullName>
    </recommendedName>
</protein>
<organism evidence="2 3">
    <name type="scientific">Endocarpon pusillum (strain Z07020 / HMAS-L-300199)</name>
    <name type="common">Lichen-forming fungus</name>
    <dbReference type="NCBI Taxonomy" id="1263415"/>
    <lineage>
        <taxon>Eukaryota</taxon>
        <taxon>Fungi</taxon>
        <taxon>Dikarya</taxon>
        <taxon>Ascomycota</taxon>
        <taxon>Pezizomycotina</taxon>
        <taxon>Eurotiomycetes</taxon>
        <taxon>Chaetothyriomycetidae</taxon>
        <taxon>Verrucariales</taxon>
        <taxon>Verrucariaceae</taxon>
        <taxon>Endocarpon</taxon>
    </lineage>
</organism>
<dbReference type="InterPro" id="IPR056002">
    <property type="entry name" value="DUF7580"/>
</dbReference>
<name>U1GRQ6_ENDPU</name>
<keyword evidence="3" id="KW-1185">Reference proteome</keyword>
<evidence type="ECO:0000313" key="3">
    <source>
        <dbReference type="Proteomes" id="UP000019373"/>
    </source>
</evidence>
<dbReference type="AlphaFoldDB" id="U1GRQ6"/>
<gene>
    <name evidence="2" type="ORF">EPUS_00781</name>
</gene>
<dbReference type="Pfam" id="PF24476">
    <property type="entry name" value="DUF7580"/>
    <property type="match status" value="1"/>
</dbReference>
<dbReference type="PANTHER" id="PTHR35186">
    <property type="entry name" value="ANK_REP_REGION DOMAIN-CONTAINING PROTEIN"/>
    <property type="match status" value="1"/>
</dbReference>
<dbReference type="PANTHER" id="PTHR35186:SF4">
    <property type="entry name" value="PRION-INHIBITION AND PROPAGATION HELO DOMAIN-CONTAINING PROTEIN"/>
    <property type="match status" value="1"/>
</dbReference>
<dbReference type="eggNOG" id="ENOG502SISW">
    <property type="taxonomic scope" value="Eukaryota"/>
</dbReference>
<dbReference type="HOGENOM" id="CLU_026305_4_0_1"/>